<comment type="subcellular location">
    <subcellularLocation>
        <location evidence="1">Cell membrane</location>
        <topology evidence="1">Multi-pass membrane protein</topology>
    </subcellularLocation>
</comment>
<dbReference type="GO" id="GO:0005886">
    <property type="term" value="C:plasma membrane"/>
    <property type="evidence" value="ECO:0007669"/>
    <property type="project" value="UniProtKB-SubCell"/>
</dbReference>
<organism evidence="8 9">
    <name type="scientific">Weissella confusa</name>
    <name type="common">Lactobacillus confusus</name>
    <dbReference type="NCBI Taxonomy" id="1583"/>
    <lineage>
        <taxon>Bacteria</taxon>
        <taxon>Bacillati</taxon>
        <taxon>Bacillota</taxon>
        <taxon>Bacilli</taxon>
        <taxon>Lactobacillales</taxon>
        <taxon>Lactobacillaceae</taxon>
        <taxon>Weissella</taxon>
    </lineage>
</organism>
<dbReference type="Gene3D" id="3.40.720.10">
    <property type="entry name" value="Alkaline Phosphatase, subunit A"/>
    <property type="match status" value="1"/>
</dbReference>
<dbReference type="SUPFAM" id="SSF53649">
    <property type="entry name" value="Alkaline phosphatase-like"/>
    <property type="match status" value="1"/>
</dbReference>
<name>A0A923SQ50_WEICO</name>
<evidence type="ECO:0000256" key="6">
    <source>
        <dbReference type="ARBA" id="ARBA00023136"/>
    </source>
</evidence>
<dbReference type="AlphaFoldDB" id="A0A923SQ50"/>
<dbReference type="CDD" id="cd16015">
    <property type="entry name" value="LTA_synthase"/>
    <property type="match status" value="1"/>
</dbReference>
<dbReference type="Proteomes" id="UP000650485">
    <property type="component" value="Unassembled WGS sequence"/>
</dbReference>
<evidence type="ECO:0000256" key="5">
    <source>
        <dbReference type="ARBA" id="ARBA00022989"/>
    </source>
</evidence>
<dbReference type="InterPro" id="IPR050448">
    <property type="entry name" value="OpgB/LTA_synthase_biosynth"/>
</dbReference>
<keyword evidence="4" id="KW-0812">Transmembrane</keyword>
<proteinExistence type="predicted"/>
<evidence type="ECO:0000256" key="1">
    <source>
        <dbReference type="ARBA" id="ARBA00004651"/>
    </source>
</evidence>
<dbReference type="PANTHER" id="PTHR47371">
    <property type="entry name" value="LIPOTEICHOIC ACID SYNTHASE"/>
    <property type="match status" value="1"/>
</dbReference>
<feature type="domain" description="Sulfatase N-terminal" evidence="7">
    <location>
        <begin position="136"/>
        <end position="428"/>
    </location>
</feature>
<accession>A0A923SQ50</accession>
<keyword evidence="3" id="KW-1003">Cell membrane</keyword>
<evidence type="ECO:0000313" key="9">
    <source>
        <dbReference type="Proteomes" id="UP000650485"/>
    </source>
</evidence>
<keyword evidence="5" id="KW-1133">Transmembrane helix</keyword>
<protein>
    <submittedName>
        <fullName evidence="8">LTA synthase family protein</fullName>
    </submittedName>
</protein>
<dbReference type="InterPro" id="IPR000917">
    <property type="entry name" value="Sulfatase_N"/>
</dbReference>
<dbReference type="EMBL" id="JACSZT010000020">
    <property type="protein sequence ID" value="MBC6499538.1"/>
    <property type="molecule type" value="Genomic_DNA"/>
</dbReference>
<sequence>MLVALLVIVSILFEVFLKNKYENNPFIKVPKIKVSIRLAIIASLTVVLALPVIVPDKNMERVYDALRFKHSPWSNAEEANQNGALFIFLRQANLFVKTMEEPAGYSQAKMTEISNKYRDIAADLNQNRKNSDLKGQTVIYVLSESLMNPAHISSLETSKEVAPNFAKAVSENPSGTMVSYGVGGGTAVVEYMTLTGLPVAGYNSNVASPYKDVVPHANETPSILDYFNDKTMIHPFNLSFYNRKQAYKQIGMDQTIANDGGANENPKYMGQIPGTIYTSDAEAYKDLYAEINGKNNNQSQFIQLMTMQNHTPYWGGQYEHIRQNDEKDFIYIEKHAKQDDKNELDGYVNGVHQTDNLFPGLFKKLNSYSRPITMLFYGDHWPGIFNSIPENKNAVFKHSTEFFVWQNKAAKKANGQAKTSSEFLAPNDFSSLMLANTNTKVTPYFALQTEMMNNGIVVANYARDSHGRMQYVDNEGHQIKYSSLTKKQKRLVDDLRLVQYDISDGQNYLSRKKFWH</sequence>
<evidence type="ECO:0000256" key="4">
    <source>
        <dbReference type="ARBA" id="ARBA00022692"/>
    </source>
</evidence>
<dbReference type="PANTHER" id="PTHR47371:SF3">
    <property type="entry name" value="PHOSPHOGLYCEROL TRANSFERASE I"/>
    <property type="match status" value="1"/>
</dbReference>
<gene>
    <name evidence="8" type="ORF">H7R52_15540</name>
</gene>
<evidence type="ECO:0000256" key="2">
    <source>
        <dbReference type="ARBA" id="ARBA00004936"/>
    </source>
</evidence>
<comment type="caution">
    <text evidence="8">The sequence shown here is derived from an EMBL/GenBank/DDBJ whole genome shotgun (WGS) entry which is preliminary data.</text>
</comment>
<dbReference type="Pfam" id="PF00884">
    <property type="entry name" value="Sulfatase"/>
    <property type="match status" value="1"/>
</dbReference>
<evidence type="ECO:0000256" key="3">
    <source>
        <dbReference type="ARBA" id="ARBA00022475"/>
    </source>
</evidence>
<dbReference type="InterPro" id="IPR017850">
    <property type="entry name" value="Alkaline_phosphatase_core_sf"/>
</dbReference>
<reference evidence="8" key="1">
    <citation type="submission" date="2020-08" db="EMBL/GenBank/DDBJ databases">
        <title>Complete genome sequence of Weissella confusa strain FS54 provides insights into metabolic potential.</title>
        <authorList>
            <person name="Fhoula I."/>
            <person name="Najjari A."/>
            <person name="Lekired A."/>
            <person name="Bessrour-Aouam N."/>
            <person name="Jaballah S."/>
            <person name="Klibi N."/>
            <person name="Ouzari H.-I."/>
        </authorList>
    </citation>
    <scope>NUCLEOTIDE SEQUENCE</scope>
    <source>
        <strain evidence="8">FS54</strain>
    </source>
</reference>
<keyword evidence="6" id="KW-0472">Membrane</keyword>
<comment type="pathway">
    <text evidence="2">Cell wall biogenesis; lipoteichoic acid biosynthesis.</text>
</comment>
<evidence type="ECO:0000313" key="8">
    <source>
        <dbReference type="EMBL" id="MBC6499538.1"/>
    </source>
</evidence>
<evidence type="ECO:0000259" key="7">
    <source>
        <dbReference type="Pfam" id="PF00884"/>
    </source>
</evidence>